<keyword evidence="2" id="KW-1185">Reference proteome</keyword>
<gene>
    <name evidence="1" type="ORF">HPB49_005481</name>
</gene>
<reference evidence="1" key="1">
    <citation type="submission" date="2020-05" db="EMBL/GenBank/DDBJ databases">
        <title>Large-scale comparative analyses of tick genomes elucidate their genetic diversity and vector capacities.</title>
        <authorList>
            <person name="Jia N."/>
            <person name="Wang J."/>
            <person name="Shi W."/>
            <person name="Du L."/>
            <person name="Sun Y."/>
            <person name="Zhan W."/>
            <person name="Jiang J."/>
            <person name="Wang Q."/>
            <person name="Zhang B."/>
            <person name="Ji P."/>
            <person name="Sakyi L.B."/>
            <person name="Cui X."/>
            <person name="Yuan T."/>
            <person name="Jiang B."/>
            <person name="Yang W."/>
            <person name="Lam T.T.-Y."/>
            <person name="Chang Q."/>
            <person name="Ding S."/>
            <person name="Wang X."/>
            <person name="Zhu J."/>
            <person name="Ruan X."/>
            <person name="Zhao L."/>
            <person name="Wei J."/>
            <person name="Que T."/>
            <person name="Du C."/>
            <person name="Cheng J."/>
            <person name="Dai P."/>
            <person name="Han X."/>
            <person name="Huang E."/>
            <person name="Gao Y."/>
            <person name="Liu J."/>
            <person name="Shao H."/>
            <person name="Ye R."/>
            <person name="Li L."/>
            <person name="Wei W."/>
            <person name="Wang X."/>
            <person name="Wang C."/>
            <person name="Yang T."/>
            <person name="Huo Q."/>
            <person name="Li W."/>
            <person name="Guo W."/>
            <person name="Chen H."/>
            <person name="Zhou L."/>
            <person name="Ni X."/>
            <person name="Tian J."/>
            <person name="Zhou Y."/>
            <person name="Sheng Y."/>
            <person name="Liu T."/>
            <person name="Pan Y."/>
            <person name="Xia L."/>
            <person name="Li J."/>
            <person name="Zhao F."/>
            <person name="Cao W."/>
        </authorList>
    </citation>
    <scope>NUCLEOTIDE SEQUENCE</scope>
    <source>
        <strain evidence="1">Dsil-2018</strain>
    </source>
</reference>
<organism evidence="1 2">
    <name type="scientific">Dermacentor silvarum</name>
    <name type="common">Tick</name>
    <dbReference type="NCBI Taxonomy" id="543639"/>
    <lineage>
        <taxon>Eukaryota</taxon>
        <taxon>Metazoa</taxon>
        <taxon>Ecdysozoa</taxon>
        <taxon>Arthropoda</taxon>
        <taxon>Chelicerata</taxon>
        <taxon>Arachnida</taxon>
        <taxon>Acari</taxon>
        <taxon>Parasitiformes</taxon>
        <taxon>Ixodida</taxon>
        <taxon>Ixodoidea</taxon>
        <taxon>Ixodidae</taxon>
        <taxon>Rhipicephalinae</taxon>
        <taxon>Dermacentor</taxon>
    </lineage>
</organism>
<accession>A0ACB8DWD6</accession>
<evidence type="ECO:0000313" key="1">
    <source>
        <dbReference type="EMBL" id="KAH7978419.1"/>
    </source>
</evidence>
<sequence>MKNAQHLGLNVKQAKTATHVKLEEVLLTWFGEVTAAGVNVDGKVLSEQADNIALSLRIEISKLPGDGCIVLKKGMDLSTESFAVKERKWISQLSATG</sequence>
<dbReference type="Proteomes" id="UP000821865">
    <property type="component" value="Chromosome 1"/>
</dbReference>
<evidence type="ECO:0000313" key="2">
    <source>
        <dbReference type="Proteomes" id="UP000821865"/>
    </source>
</evidence>
<comment type="caution">
    <text evidence="1">The sequence shown here is derived from an EMBL/GenBank/DDBJ whole genome shotgun (WGS) entry which is preliminary data.</text>
</comment>
<proteinExistence type="predicted"/>
<dbReference type="EMBL" id="CM023470">
    <property type="protein sequence ID" value="KAH7978419.1"/>
    <property type="molecule type" value="Genomic_DNA"/>
</dbReference>
<name>A0ACB8DWD6_DERSI</name>
<protein>
    <submittedName>
        <fullName evidence="1">Uncharacterized protein</fullName>
    </submittedName>
</protein>